<gene>
    <name evidence="1" type="ORF">K9W46_06720</name>
</gene>
<dbReference type="EMBL" id="CP084167">
    <property type="protein sequence ID" value="UJG44871.1"/>
    <property type="molecule type" value="Genomic_DNA"/>
</dbReference>
<dbReference type="AlphaFoldDB" id="A0A9Y1BTU2"/>
<protein>
    <submittedName>
        <fullName evidence="1">Uncharacterized protein</fullName>
    </submittedName>
</protein>
<evidence type="ECO:0000313" key="1">
    <source>
        <dbReference type="EMBL" id="UJG44871.1"/>
    </source>
</evidence>
<dbReference type="Proteomes" id="UP001200513">
    <property type="component" value="Chromosome"/>
</dbReference>
<accession>A0A9Y1BTU2</accession>
<proteinExistence type="predicted"/>
<sequence>MHVGFIIRELTEEEINHKCLYVFERDRILFPNVGILFFVESYEETYGVRIDQEGFLRGLETWFSKYPHNPGDTIIIAKTAESFSLSSSSELIQQIIGETYEKVRVDEMDEKSESCPNCQYQLERAAKKEDRTIFKCARCGFTMVRRIKDNESKEN</sequence>
<organism evidence="1">
    <name type="scientific">Candidatus Heimdallarchaeum endolithica</name>
    <dbReference type="NCBI Taxonomy" id="2876572"/>
    <lineage>
        <taxon>Archaea</taxon>
        <taxon>Promethearchaeati</taxon>
        <taxon>Candidatus Heimdallarchaeota</taxon>
        <taxon>Candidatus Heimdallarchaeia (ex Rinke et al. 2021) (nom. nud.)</taxon>
        <taxon>Candidatus Heimdallarchaeales</taxon>
        <taxon>Candidatus Heimdallarchaeaceae</taxon>
        <taxon>Candidatus Heimdallarchaeum</taxon>
    </lineage>
</organism>
<reference evidence="1" key="1">
    <citation type="journal article" date="2022" name="Nat. Microbiol.">
        <title>Unique mobile elements and scalable gene flow at the prokaryote-eukaryote boundary revealed by circularized Asgard archaea genomes.</title>
        <authorList>
            <person name="Wu F."/>
            <person name="Speth D.R."/>
            <person name="Philosof A."/>
            <person name="Cremiere A."/>
            <person name="Narayanan A."/>
            <person name="Barco R.A."/>
            <person name="Connon S.A."/>
            <person name="Amend J.P."/>
            <person name="Antoshechkin I.A."/>
            <person name="Orphan V.J."/>
        </authorList>
    </citation>
    <scope>NUCLEOTIDE SEQUENCE</scope>
    <source>
        <strain evidence="1">PR6</strain>
    </source>
</reference>
<name>A0A9Y1BTU2_9ARCH</name>